<evidence type="ECO:0000313" key="1">
    <source>
        <dbReference type="EMBL" id="BBK23981.1"/>
    </source>
</evidence>
<keyword evidence="2" id="KW-1185">Reference proteome</keyword>
<dbReference type="Proteomes" id="UP000464754">
    <property type="component" value="Chromosome"/>
</dbReference>
<dbReference type="EMBL" id="AP019695">
    <property type="protein sequence ID" value="BBK23981.1"/>
    <property type="molecule type" value="Genomic_DNA"/>
</dbReference>
<dbReference type="InterPro" id="IPR051805">
    <property type="entry name" value="Dehydratase_Activator_Redct"/>
</dbReference>
<sequence length="432" mass="49051">MQRVEFTKEMKKTHKILVPMMLPIHFQFLQNIFHKEGYNVELLETKGQSIIDEGLKNVHNDTCYPALLVIGQMIDALKSGKYDTDHVALAITQTGGGCRASNYIHLLRKALVQAGFAHVPVISVNFSKLEKNSGFKLTPSMLLRLLYGFLYGDMLMWLKNQCKPYELEKGSSDALVTTWIETITREFDSLSFLRLQKNYKEMLEDFASLPRSGKKKIRVGIVGEIYMKYAPLGNNDLEEFLIHEGCEPVVSGVLDFGLYCLENAKIDYEYYNRNKKSHTIVSLASAYIQNLQKKGNKLIEQQGIFHVPDSFQEVIENSEGMIDRGVKMGEGWLLTSEMVTLIKNGVNNIVCCQPFGCLPNHIVAKGMARKLKNKYPYSNIVAVDYDPSATKVNQENRLKLMLSNARLNETFLKEKQEETNKAIAKQTAYACD</sequence>
<dbReference type="RefSeq" id="WP_115715538.1">
    <property type="nucleotide sequence ID" value="NZ_AP019695.1"/>
</dbReference>
<dbReference type="KEGG" id="aarg:Aargi30884_28840"/>
<dbReference type="AlphaFoldDB" id="A0A6N4TN48"/>
<accession>A0A6N4TN48</accession>
<protein>
    <submittedName>
        <fullName evidence="1">2-hydroxyglutaryl-CoA dehydratase</fullName>
    </submittedName>
</protein>
<dbReference type="PANTHER" id="PTHR32329:SF4">
    <property type="entry name" value="ACTIVATOR OF 2-HYDROXYACYL-COA DEHYDRATASE"/>
    <property type="match status" value="1"/>
</dbReference>
<proteinExistence type="predicted"/>
<gene>
    <name evidence="1" type="ORF">Aargi30884_28840</name>
</gene>
<organism evidence="1 2">
    <name type="scientific">Amedibacterium intestinale</name>
    <dbReference type="NCBI Taxonomy" id="2583452"/>
    <lineage>
        <taxon>Bacteria</taxon>
        <taxon>Bacillati</taxon>
        <taxon>Bacillota</taxon>
        <taxon>Erysipelotrichia</taxon>
        <taxon>Erysipelotrichales</taxon>
        <taxon>Erysipelotrichaceae</taxon>
        <taxon>Amedibacterium</taxon>
    </lineage>
</organism>
<reference evidence="2" key="1">
    <citation type="submission" date="2019-05" db="EMBL/GenBank/DDBJ databases">
        <title>Complete genome sequencing of Absiella argi strain JCM 30884.</title>
        <authorList>
            <person name="Sakamoto M."/>
            <person name="Murakami T."/>
            <person name="Mori H."/>
        </authorList>
    </citation>
    <scope>NUCLEOTIDE SEQUENCE [LARGE SCALE GENOMIC DNA]</scope>
    <source>
        <strain evidence="2">JCM 30884</strain>
    </source>
</reference>
<dbReference type="PANTHER" id="PTHR32329">
    <property type="entry name" value="BIFUNCTIONAL PROTEIN [INCLUDES 2-HYDROXYACYL-COA DEHYDRATASE (N-TER) AND ITS ACTIVATOR DOMAIN (C_TERM)-RELATED"/>
    <property type="match status" value="1"/>
</dbReference>
<evidence type="ECO:0000313" key="2">
    <source>
        <dbReference type="Proteomes" id="UP000464754"/>
    </source>
</evidence>
<name>A0A6N4TN48_9FIRM</name>